<evidence type="ECO:0000256" key="4">
    <source>
        <dbReference type="ARBA" id="ARBA00022692"/>
    </source>
</evidence>
<dbReference type="RefSeq" id="WP_263038378.1">
    <property type="nucleotide sequence ID" value="NZ_JAOTPL010000015.1"/>
</dbReference>
<feature type="domain" description="TonB-dependent receptor plug" evidence="12">
    <location>
        <begin position="123"/>
        <end position="227"/>
    </location>
</feature>
<keyword evidence="4 8" id="KW-0812">Transmembrane</keyword>
<comment type="similarity">
    <text evidence="8 9">Belongs to the TonB-dependent receptor family.</text>
</comment>
<evidence type="ECO:0000259" key="11">
    <source>
        <dbReference type="Pfam" id="PF00593"/>
    </source>
</evidence>
<evidence type="ECO:0000256" key="7">
    <source>
        <dbReference type="ARBA" id="ARBA00023237"/>
    </source>
</evidence>
<dbReference type="Gene3D" id="2.40.170.20">
    <property type="entry name" value="TonB-dependent receptor, beta-barrel domain"/>
    <property type="match status" value="1"/>
</dbReference>
<accession>A0AAE3IMW1</accession>
<dbReference type="InterPro" id="IPR037066">
    <property type="entry name" value="Plug_dom_sf"/>
</dbReference>
<keyword evidence="3 8" id="KW-1134">Transmembrane beta strand</keyword>
<evidence type="ECO:0000256" key="8">
    <source>
        <dbReference type="PROSITE-ProRule" id="PRU01360"/>
    </source>
</evidence>
<keyword evidence="6 8" id="KW-0472">Membrane</keyword>
<keyword evidence="14" id="KW-1185">Reference proteome</keyword>
<dbReference type="PROSITE" id="PS52016">
    <property type="entry name" value="TONB_DEPENDENT_REC_3"/>
    <property type="match status" value="1"/>
</dbReference>
<dbReference type="Pfam" id="PF00593">
    <property type="entry name" value="TonB_dep_Rec_b-barrel"/>
    <property type="match status" value="1"/>
</dbReference>
<sequence length="773" mass="86638">MNIKIALFTLIFTLVFQNINAQTGTIKGIVTRDGQPAEFAQLSIATTKYGAIANNQGKFTIDKIPFGSYQITAYYIGYEKITKEFTIDENKPEINLDFNLTEQTMELETVVVTATKTPKRQTNSAIIVNVINSQTLTNVQACNLSEGLKFQPGLRVETDCQTCNYTQLRMNGLAGGYSQILINGRPIFSPLTGLYGMEQLPANMIDRIEVVRGGGSSLYGSSAIGGTVNVITKVPKNNSYELDYTYQNIDGQTNDNTVSGNATLVSENKNSGVSFFMNHRERGFYDANGDNFSEIPTIKNTSIGANLFFLPKENQKVELNISNIHEYRFGGEMVKDKPAYLAQQSEERTHDVWMASADYQINFNNNNSSLITYLAWQNTDRKHYTGIQPDQGTTEYAEFVANPPYGISAVSTYNIGTQLNHKVNNFLNGKNVFTLGAEYVYDDVLDEIAAYEYLIDQTTKDFGIFLQSDWEIIPQLNLLSGVRMDKHNLVDKAIFSPRASLLYKLKENTQFRFSYGTGFRAPQAFDTDLHIAFAGGGVSRISLSPDLKQEKSQSLSTSINYDKPMEKWIAGFTIEGFYNRLRNTFHLQPIGQDKHGELFEKQNGDGATVQGITVELRANYNRKMQLESGFTIQSSKFDSPVEYIDGLEGIREFTRAPNDYGYAILTFTPNKKWNATLNYLYTGKMKIPHFAGAPNQTIDEIITSDAFSEVSAKIGYTLPIEKLGNNLELYGGIKNIFNAYQDNFDIGKNRDSGFIYGSAQPRTFYFGIKIKSK</sequence>
<dbReference type="SUPFAM" id="SSF49464">
    <property type="entry name" value="Carboxypeptidase regulatory domain-like"/>
    <property type="match status" value="1"/>
</dbReference>
<evidence type="ECO:0000256" key="5">
    <source>
        <dbReference type="ARBA" id="ARBA00023077"/>
    </source>
</evidence>
<dbReference type="InterPro" id="IPR012910">
    <property type="entry name" value="Plug_dom"/>
</dbReference>
<dbReference type="PANTHER" id="PTHR30069:SF57">
    <property type="entry name" value="TONB-DEPENDENT RECEPTOR"/>
    <property type="match status" value="1"/>
</dbReference>
<dbReference type="InterPro" id="IPR008969">
    <property type="entry name" value="CarboxyPept-like_regulatory"/>
</dbReference>
<evidence type="ECO:0000256" key="6">
    <source>
        <dbReference type="ARBA" id="ARBA00023136"/>
    </source>
</evidence>
<dbReference type="Gene3D" id="2.60.40.1120">
    <property type="entry name" value="Carboxypeptidase-like, regulatory domain"/>
    <property type="match status" value="1"/>
</dbReference>
<comment type="caution">
    <text evidence="13">The sequence shown here is derived from an EMBL/GenBank/DDBJ whole genome shotgun (WGS) entry which is preliminary data.</text>
</comment>
<gene>
    <name evidence="13" type="ORF">OD355_10235</name>
</gene>
<dbReference type="GO" id="GO:0009279">
    <property type="term" value="C:cell outer membrane"/>
    <property type="evidence" value="ECO:0007669"/>
    <property type="project" value="UniProtKB-SubCell"/>
</dbReference>
<dbReference type="InterPro" id="IPR039426">
    <property type="entry name" value="TonB-dep_rcpt-like"/>
</dbReference>
<dbReference type="SUPFAM" id="SSF56935">
    <property type="entry name" value="Porins"/>
    <property type="match status" value="1"/>
</dbReference>
<dbReference type="InterPro" id="IPR000531">
    <property type="entry name" value="Beta-barrel_TonB"/>
</dbReference>
<evidence type="ECO:0000256" key="3">
    <source>
        <dbReference type="ARBA" id="ARBA00022452"/>
    </source>
</evidence>
<evidence type="ECO:0000259" key="12">
    <source>
        <dbReference type="Pfam" id="PF07715"/>
    </source>
</evidence>
<dbReference type="InterPro" id="IPR036942">
    <property type="entry name" value="Beta-barrel_TonB_sf"/>
</dbReference>
<name>A0AAE3IMW1_9BACT</name>
<dbReference type="Pfam" id="PF07715">
    <property type="entry name" value="Plug"/>
    <property type="match status" value="1"/>
</dbReference>
<comment type="subcellular location">
    <subcellularLocation>
        <location evidence="1 8">Cell outer membrane</location>
        <topology evidence="1 8">Multi-pass membrane protein</topology>
    </subcellularLocation>
</comment>
<dbReference type="GO" id="GO:0044718">
    <property type="term" value="P:siderophore transmembrane transport"/>
    <property type="evidence" value="ECO:0007669"/>
    <property type="project" value="TreeGrafter"/>
</dbReference>
<dbReference type="Proteomes" id="UP001209317">
    <property type="component" value="Unassembled WGS sequence"/>
</dbReference>
<keyword evidence="13" id="KW-0675">Receptor</keyword>
<feature type="chain" id="PRO_5041997523" evidence="10">
    <location>
        <begin position="22"/>
        <end position="773"/>
    </location>
</feature>
<evidence type="ECO:0000313" key="14">
    <source>
        <dbReference type="Proteomes" id="UP001209317"/>
    </source>
</evidence>
<dbReference type="PANTHER" id="PTHR30069">
    <property type="entry name" value="TONB-DEPENDENT OUTER MEMBRANE RECEPTOR"/>
    <property type="match status" value="1"/>
</dbReference>
<evidence type="ECO:0000256" key="9">
    <source>
        <dbReference type="RuleBase" id="RU003357"/>
    </source>
</evidence>
<dbReference type="EMBL" id="JAOTPL010000015">
    <property type="protein sequence ID" value="MCU7694893.1"/>
    <property type="molecule type" value="Genomic_DNA"/>
</dbReference>
<feature type="signal peptide" evidence="10">
    <location>
        <begin position="1"/>
        <end position="21"/>
    </location>
</feature>
<protein>
    <submittedName>
        <fullName evidence="13">TonB-dependent receptor</fullName>
    </submittedName>
</protein>
<feature type="domain" description="TonB-dependent receptor-like beta-barrel" evidence="11">
    <location>
        <begin position="347"/>
        <end position="736"/>
    </location>
</feature>
<keyword evidence="10" id="KW-0732">Signal</keyword>
<keyword evidence="5 9" id="KW-0798">TonB box</keyword>
<organism evidence="13 14">
    <name type="scientific">Haoranjiania flava</name>
    <dbReference type="NCBI Taxonomy" id="1856322"/>
    <lineage>
        <taxon>Bacteria</taxon>
        <taxon>Pseudomonadati</taxon>
        <taxon>Bacteroidota</taxon>
        <taxon>Chitinophagia</taxon>
        <taxon>Chitinophagales</taxon>
        <taxon>Chitinophagaceae</taxon>
        <taxon>Haoranjiania</taxon>
    </lineage>
</organism>
<evidence type="ECO:0000256" key="10">
    <source>
        <dbReference type="SAM" id="SignalP"/>
    </source>
</evidence>
<keyword evidence="2 8" id="KW-0813">Transport</keyword>
<evidence type="ECO:0000256" key="1">
    <source>
        <dbReference type="ARBA" id="ARBA00004571"/>
    </source>
</evidence>
<dbReference type="Gene3D" id="2.170.130.10">
    <property type="entry name" value="TonB-dependent receptor, plug domain"/>
    <property type="match status" value="1"/>
</dbReference>
<keyword evidence="7 8" id="KW-0998">Cell outer membrane</keyword>
<dbReference type="GO" id="GO:0015344">
    <property type="term" value="F:siderophore uptake transmembrane transporter activity"/>
    <property type="evidence" value="ECO:0007669"/>
    <property type="project" value="TreeGrafter"/>
</dbReference>
<dbReference type="Pfam" id="PF13715">
    <property type="entry name" value="CarbopepD_reg_2"/>
    <property type="match status" value="1"/>
</dbReference>
<evidence type="ECO:0000256" key="2">
    <source>
        <dbReference type="ARBA" id="ARBA00022448"/>
    </source>
</evidence>
<reference evidence="13" key="1">
    <citation type="submission" date="2022-10" db="EMBL/GenBank/DDBJ databases">
        <authorList>
            <person name="Kim H.S."/>
            <person name="Kim J.-S."/>
            <person name="Suh M.K."/>
            <person name="Eom M.K."/>
            <person name="Lee J.-S."/>
        </authorList>
    </citation>
    <scope>NUCLEOTIDE SEQUENCE</scope>
    <source>
        <strain evidence="13">LIP-5</strain>
    </source>
</reference>
<evidence type="ECO:0000313" key="13">
    <source>
        <dbReference type="EMBL" id="MCU7694893.1"/>
    </source>
</evidence>
<proteinExistence type="inferred from homology"/>
<dbReference type="AlphaFoldDB" id="A0AAE3IMW1"/>